<reference evidence="1 2" key="1">
    <citation type="submission" date="2005-10" db="EMBL/GenBank/DDBJ databases">
        <title>Complete sequence of Geobacter metallireducens GS-15.</title>
        <authorList>
            <consortium name="US DOE Joint Genome Institute"/>
            <person name="Copeland A."/>
            <person name="Lucas S."/>
            <person name="Lapidus A."/>
            <person name="Barry K."/>
            <person name="Detter J.C."/>
            <person name="Glavina T."/>
            <person name="Hammon N."/>
            <person name="Israni S."/>
            <person name="Pitluck S."/>
            <person name="Di Bartolo G."/>
            <person name="Chain P."/>
            <person name="Schmutz J."/>
            <person name="Larimer F."/>
            <person name="Land M."/>
            <person name="Kyrpides N."/>
            <person name="Ivanova N."/>
            <person name="Richardson P."/>
        </authorList>
    </citation>
    <scope>NUCLEOTIDE SEQUENCE [LARGE SCALE GENOMIC DNA]</scope>
    <source>
        <strain evidence="2">ATCC 53774 / DSM 7210 / GS-15</strain>
    </source>
</reference>
<accession>Q39WD0</accession>
<evidence type="ECO:0000313" key="2">
    <source>
        <dbReference type="Proteomes" id="UP000007073"/>
    </source>
</evidence>
<proteinExistence type="predicted"/>
<organism evidence="1 2">
    <name type="scientific">Geobacter metallireducens (strain ATCC 53774 / DSM 7210 / GS-15)</name>
    <dbReference type="NCBI Taxonomy" id="269799"/>
    <lineage>
        <taxon>Bacteria</taxon>
        <taxon>Pseudomonadati</taxon>
        <taxon>Thermodesulfobacteriota</taxon>
        <taxon>Desulfuromonadia</taxon>
        <taxon>Geobacterales</taxon>
        <taxon>Geobacteraceae</taxon>
        <taxon>Geobacter</taxon>
    </lineage>
</organism>
<dbReference type="AlphaFoldDB" id="Q39WD0"/>
<protein>
    <submittedName>
        <fullName evidence="1">Uncharacterized protein</fullName>
    </submittedName>
</protein>
<dbReference type="HOGENOM" id="CLU_087248_0_0_7"/>
<dbReference type="EMBL" id="CP000148">
    <property type="protein sequence ID" value="ABB31444.1"/>
    <property type="molecule type" value="Genomic_DNA"/>
</dbReference>
<dbReference type="RefSeq" id="WP_004512163.1">
    <property type="nucleotide sequence ID" value="NC_007517.1"/>
</dbReference>
<sequence length="212" mass="24007">MAKKKRVQRSKEDLKQELRDQITLLQHACEKYDSGLEAIGKHIALSLRVLLHHYGQSRALLEQLGLRDVKYYDSAGPINPKNLLSECNLIVLHASSNGGKYIPQISAGGGPFPPRKVTLVEWWNEPVLKDQQGRVFNRRDLILNVADTDGGAHVDPELEEAYMDLSRNNSLGWVFGDGNIEKAFEGRTELACMRQIAHELLMTLREIFPDMF</sequence>
<evidence type="ECO:0000313" key="1">
    <source>
        <dbReference type="EMBL" id="ABB31444.1"/>
    </source>
</evidence>
<keyword evidence="2" id="KW-1185">Reference proteome</keyword>
<dbReference type="eggNOG" id="ENOG5033QC9">
    <property type="taxonomic scope" value="Bacteria"/>
</dbReference>
<reference evidence="1 2" key="2">
    <citation type="journal article" date="2009" name="BMC Microbiol.">
        <title>The genome sequence of Geobacter metallireducens: features of metabolism, physiology and regulation common and dissimilar to Geobacter sulfurreducens.</title>
        <authorList>
            <person name="Aklujkar M."/>
            <person name="Krushkal J."/>
            <person name="DiBartolo G."/>
            <person name="Lapidus A."/>
            <person name="Land M.L."/>
            <person name="Lovley D.R."/>
        </authorList>
    </citation>
    <scope>NUCLEOTIDE SEQUENCE [LARGE SCALE GENOMIC DNA]</scope>
    <source>
        <strain evidence="2">ATCC 53774 / DSM 7210 / GS-15</strain>
    </source>
</reference>
<name>Q39WD0_GEOMG</name>
<dbReference type="Proteomes" id="UP000007073">
    <property type="component" value="Chromosome"/>
</dbReference>
<dbReference type="STRING" id="269799.Gmet_1207"/>
<gene>
    <name evidence="1" type="ordered locus">Gmet_1207</name>
</gene>
<dbReference type="KEGG" id="gme:Gmet_1207"/>